<feature type="domain" description="Cytochrome c" evidence="8">
    <location>
        <begin position="23"/>
        <end position="125"/>
    </location>
</feature>
<proteinExistence type="predicted"/>
<keyword evidence="10" id="KW-1185">Reference proteome</keyword>
<protein>
    <recommendedName>
        <fullName evidence="8">Cytochrome c domain-containing protein</fullName>
    </recommendedName>
</protein>
<dbReference type="Gene3D" id="1.10.760.10">
    <property type="entry name" value="Cytochrome c-like domain"/>
    <property type="match status" value="1"/>
</dbReference>
<feature type="chain" id="PRO_5003744081" description="Cytochrome c domain-containing protein" evidence="7">
    <location>
        <begin position="23"/>
        <end position="140"/>
    </location>
</feature>
<dbReference type="PANTHER" id="PTHR11961">
    <property type="entry name" value="CYTOCHROME C"/>
    <property type="match status" value="1"/>
</dbReference>
<evidence type="ECO:0000256" key="6">
    <source>
        <dbReference type="PROSITE-ProRule" id="PRU00433"/>
    </source>
</evidence>
<evidence type="ECO:0000256" key="4">
    <source>
        <dbReference type="ARBA" id="ARBA00022982"/>
    </source>
</evidence>
<keyword evidence="3 6" id="KW-0479">Metal-binding</keyword>
<gene>
    <name evidence="9" type="ORF">ME5_01356</name>
</gene>
<evidence type="ECO:0000313" key="9">
    <source>
        <dbReference type="EMBL" id="EJF88805.1"/>
    </source>
</evidence>
<dbReference type="InterPro" id="IPR002327">
    <property type="entry name" value="Cyt_c_1A/1B"/>
</dbReference>
<evidence type="ECO:0000256" key="1">
    <source>
        <dbReference type="ARBA" id="ARBA00022448"/>
    </source>
</evidence>
<evidence type="ECO:0000256" key="5">
    <source>
        <dbReference type="ARBA" id="ARBA00023004"/>
    </source>
</evidence>
<keyword evidence="7" id="KW-0732">Signal</keyword>
<keyword evidence="4" id="KW-0249">Electron transport</keyword>
<name>J1JW47_9HYPH</name>
<dbReference type="GO" id="GO:0009055">
    <property type="term" value="F:electron transfer activity"/>
    <property type="evidence" value="ECO:0007669"/>
    <property type="project" value="InterPro"/>
</dbReference>
<dbReference type="HOGENOM" id="CLU_060944_2_1_5"/>
<dbReference type="PROSITE" id="PS51007">
    <property type="entry name" value="CYTC"/>
    <property type="match status" value="1"/>
</dbReference>
<dbReference type="RefSeq" id="WP_008039656.1">
    <property type="nucleotide sequence ID" value="NZ_JH725147.1"/>
</dbReference>
<organism evidence="9 10">
    <name type="scientific">Bartonella tamiae Th239</name>
    <dbReference type="NCBI Taxonomy" id="1094558"/>
    <lineage>
        <taxon>Bacteria</taxon>
        <taxon>Pseudomonadati</taxon>
        <taxon>Pseudomonadota</taxon>
        <taxon>Alphaproteobacteria</taxon>
        <taxon>Hyphomicrobiales</taxon>
        <taxon>Bartonellaceae</taxon>
        <taxon>Bartonella</taxon>
    </lineage>
</organism>
<keyword evidence="5 6" id="KW-0408">Iron</keyword>
<accession>J1JW47</accession>
<evidence type="ECO:0000313" key="10">
    <source>
        <dbReference type="Proteomes" id="UP000008952"/>
    </source>
</evidence>
<sequence>MRYWLTFFILISSCLFLNNAFSADIEKGKLIFKRCSVCHNIDKPNNKVGPTLLNVIGRQAGSLKGYNFSPAMTNAGENGLMWDRENLITYLHNPRAMIKGTRMATVRLQNDDDIDDLIAYIKSASTSDQKIDDSKKNEHP</sequence>
<dbReference type="eggNOG" id="COG3474">
    <property type="taxonomic scope" value="Bacteria"/>
</dbReference>
<dbReference type="PRINTS" id="PR00604">
    <property type="entry name" value="CYTCHRMECIAB"/>
</dbReference>
<dbReference type="GO" id="GO:0046872">
    <property type="term" value="F:metal ion binding"/>
    <property type="evidence" value="ECO:0007669"/>
    <property type="project" value="UniProtKB-KW"/>
</dbReference>
<dbReference type="OrthoDB" id="9805828at2"/>
<dbReference type="InterPro" id="IPR036909">
    <property type="entry name" value="Cyt_c-like_dom_sf"/>
</dbReference>
<dbReference type="SUPFAM" id="SSF46626">
    <property type="entry name" value="Cytochrome c"/>
    <property type="match status" value="1"/>
</dbReference>
<dbReference type="GO" id="GO:0020037">
    <property type="term" value="F:heme binding"/>
    <property type="evidence" value="ECO:0007669"/>
    <property type="project" value="InterPro"/>
</dbReference>
<dbReference type="Pfam" id="PF00034">
    <property type="entry name" value="Cytochrom_C"/>
    <property type="match status" value="1"/>
</dbReference>
<dbReference type="Proteomes" id="UP000008952">
    <property type="component" value="Unassembled WGS sequence"/>
</dbReference>
<keyword evidence="1" id="KW-0813">Transport</keyword>
<reference evidence="9 10" key="1">
    <citation type="submission" date="2012-03" db="EMBL/GenBank/DDBJ databases">
        <title>The Genome Sequence of Bartonella tamiae Th239.</title>
        <authorList>
            <consortium name="The Broad Institute Genome Sequencing Platform"/>
            <consortium name="The Broad Institute Genome Sequencing Center for Infectious Disease"/>
            <person name="Feldgarden M."/>
            <person name="Kirby J."/>
            <person name="Kosoy M."/>
            <person name="Birtles R."/>
            <person name="Probert W.S."/>
            <person name="Chiaraviglio L."/>
            <person name="Young S.K."/>
            <person name="Zeng Q."/>
            <person name="Gargeya S."/>
            <person name="Fitzgerald M."/>
            <person name="Haas B."/>
            <person name="Abouelleil A."/>
            <person name="Alvarado L."/>
            <person name="Arachchi H.M."/>
            <person name="Berlin A."/>
            <person name="Chapman S.B."/>
            <person name="Gearin G."/>
            <person name="Goldberg J."/>
            <person name="Griggs A."/>
            <person name="Gujja S."/>
            <person name="Hansen M."/>
            <person name="Heiman D."/>
            <person name="Howarth C."/>
            <person name="Larimer J."/>
            <person name="Lui A."/>
            <person name="MacDonald P.J.P."/>
            <person name="McCowen C."/>
            <person name="Montmayeur A."/>
            <person name="Murphy C."/>
            <person name="Neiman D."/>
            <person name="Pearson M."/>
            <person name="Priest M."/>
            <person name="Roberts A."/>
            <person name="Saif S."/>
            <person name="Shea T."/>
            <person name="Sisk P."/>
            <person name="Stolte C."/>
            <person name="Sykes S."/>
            <person name="Wortman J."/>
            <person name="Nusbaum C."/>
            <person name="Birren B."/>
        </authorList>
    </citation>
    <scope>NUCLEOTIDE SEQUENCE [LARGE SCALE GENOMIC DNA]</scope>
    <source>
        <strain evidence="9 10">Th239</strain>
    </source>
</reference>
<dbReference type="STRING" id="1094558.ME5_01356"/>
<feature type="signal peptide" evidence="7">
    <location>
        <begin position="1"/>
        <end position="22"/>
    </location>
</feature>
<dbReference type="PATRIC" id="fig|1094558.3.peg.1457"/>
<evidence type="ECO:0000259" key="8">
    <source>
        <dbReference type="PROSITE" id="PS51007"/>
    </source>
</evidence>
<evidence type="ECO:0000256" key="3">
    <source>
        <dbReference type="ARBA" id="ARBA00022723"/>
    </source>
</evidence>
<evidence type="ECO:0000256" key="7">
    <source>
        <dbReference type="SAM" id="SignalP"/>
    </source>
</evidence>
<comment type="caution">
    <text evidence="9">The sequence shown here is derived from an EMBL/GenBank/DDBJ whole genome shotgun (WGS) entry which is preliminary data.</text>
</comment>
<dbReference type="AlphaFoldDB" id="J1JW47"/>
<evidence type="ECO:0000256" key="2">
    <source>
        <dbReference type="ARBA" id="ARBA00022617"/>
    </source>
</evidence>
<keyword evidence="2 6" id="KW-0349">Heme</keyword>
<dbReference type="InterPro" id="IPR009056">
    <property type="entry name" value="Cyt_c-like_dom"/>
</dbReference>
<dbReference type="EMBL" id="AIMB01000008">
    <property type="protein sequence ID" value="EJF88805.1"/>
    <property type="molecule type" value="Genomic_DNA"/>
</dbReference>